<dbReference type="InterPro" id="IPR050153">
    <property type="entry name" value="Metal_Ion_Import_ABC"/>
</dbReference>
<dbReference type="EMBL" id="JALEMU010000092">
    <property type="protein sequence ID" value="MCI5755794.1"/>
    <property type="molecule type" value="Genomic_DNA"/>
</dbReference>
<dbReference type="CDD" id="cd03235">
    <property type="entry name" value="ABC_Metallic_Cations"/>
    <property type="match status" value="1"/>
</dbReference>
<keyword evidence="3" id="KW-0547">Nucleotide-binding</keyword>
<accession>A0AAE3FHY4</accession>
<evidence type="ECO:0000259" key="5">
    <source>
        <dbReference type="PROSITE" id="PS50893"/>
    </source>
</evidence>
<dbReference type="SUPFAM" id="SSF52540">
    <property type="entry name" value="P-loop containing nucleoside triphosphate hydrolases"/>
    <property type="match status" value="1"/>
</dbReference>
<dbReference type="PROSITE" id="PS00211">
    <property type="entry name" value="ABC_TRANSPORTER_1"/>
    <property type="match status" value="1"/>
</dbReference>
<dbReference type="Proteomes" id="UP001139365">
    <property type="component" value="Unassembled WGS sequence"/>
</dbReference>
<dbReference type="InterPro" id="IPR003439">
    <property type="entry name" value="ABC_transporter-like_ATP-bd"/>
</dbReference>
<proteinExistence type="inferred from homology"/>
<evidence type="ECO:0000313" key="6">
    <source>
        <dbReference type="EMBL" id="MCI5755794.1"/>
    </source>
</evidence>
<dbReference type="PROSITE" id="PS50893">
    <property type="entry name" value="ABC_TRANSPORTER_2"/>
    <property type="match status" value="1"/>
</dbReference>
<dbReference type="GO" id="GO:0016887">
    <property type="term" value="F:ATP hydrolysis activity"/>
    <property type="evidence" value="ECO:0007669"/>
    <property type="project" value="InterPro"/>
</dbReference>
<name>A0AAE3FHY4_9BACT</name>
<gene>
    <name evidence="6" type="ORF">MR241_05815</name>
</gene>
<dbReference type="InterPro" id="IPR003593">
    <property type="entry name" value="AAA+_ATPase"/>
</dbReference>
<feature type="domain" description="ABC transporter" evidence="5">
    <location>
        <begin position="4"/>
        <end position="229"/>
    </location>
</feature>
<dbReference type="PANTHER" id="PTHR42734">
    <property type="entry name" value="METAL TRANSPORT SYSTEM ATP-BINDING PROTEIN TM_0124-RELATED"/>
    <property type="match status" value="1"/>
</dbReference>
<dbReference type="SMART" id="SM00382">
    <property type="entry name" value="AAA"/>
    <property type="match status" value="1"/>
</dbReference>
<evidence type="ECO:0000256" key="2">
    <source>
        <dbReference type="ARBA" id="ARBA00022448"/>
    </source>
</evidence>
<protein>
    <submittedName>
        <fullName evidence="6">ABC transporter ATP-binding protein</fullName>
    </submittedName>
</protein>
<sequence>MPLITCDRVSLSYDGKKVISDLSFTVQEGEYLCIVGENGSGKSTLIKALLGLKALSSGQITYGDGLRRSEIGYLPQKNEMQKDFPASVREVILSGRLNSRGLLPFYTKADRAEAERNAGRLGITDILNRSFSGLSGGQQQRVLLARALSATKKLILLDEPVSGLDPEAGAAMYGLVDRLHSEGITVIMVSHDLIPALHSADRVLKLGTDCRLCTPSEYLSGLSAKGGDIK</sequence>
<dbReference type="InterPro" id="IPR027417">
    <property type="entry name" value="P-loop_NTPase"/>
</dbReference>
<dbReference type="Gene3D" id="3.40.50.300">
    <property type="entry name" value="P-loop containing nucleotide triphosphate hydrolases"/>
    <property type="match status" value="1"/>
</dbReference>
<evidence type="ECO:0000256" key="1">
    <source>
        <dbReference type="ARBA" id="ARBA00005417"/>
    </source>
</evidence>
<dbReference type="PANTHER" id="PTHR42734:SF17">
    <property type="entry name" value="METAL TRANSPORT SYSTEM ATP-BINDING PROTEIN TM_0124-RELATED"/>
    <property type="match status" value="1"/>
</dbReference>
<reference evidence="6 7" key="1">
    <citation type="submission" date="2022-03" db="EMBL/GenBank/DDBJ databases">
        <title>Metagenome-assembled genomes from swine fecal metagenomes.</title>
        <authorList>
            <person name="Holman D.B."/>
            <person name="Kommadath A."/>
        </authorList>
    </citation>
    <scope>NUCLEOTIDE SEQUENCE [LARGE SCALE GENOMIC DNA]</scope>
    <source>
        <strain evidence="6">SUG147</strain>
    </source>
</reference>
<keyword evidence="4 6" id="KW-0067">ATP-binding</keyword>
<dbReference type="Pfam" id="PF00005">
    <property type="entry name" value="ABC_tran"/>
    <property type="match status" value="1"/>
</dbReference>
<evidence type="ECO:0000313" key="7">
    <source>
        <dbReference type="Proteomes" id="UP001139365"/>
    </source>
</evidence>
<evidence type="ECO:0000256" key="4">
    <source>
        <dbReference type="ARBA" id="ARBA00022840"/>
    </source>
</evidence>
<comment type="caution">
    <text evidence="6">The sequence shown here is derived from an EMBL/GenBank/DDBJ whole genome shotgun (WGS) entry which is preliminary data.</text>
</comment>
<dbReference type="InterPro" id="IPR017871">
    <property type="entry name" value="ABC_transporter-like_CS"/>
</dbReference>
<evidence type="ECO:0000256" key="3">
    <source>
        <dbReference type="ARBA" id="ARBA00022741"/>
    </source>
</evidence>
<keyword evidence="2" id="KW-0813">Transport</keyword>
<dbReference type="GO" id="GO:0005524">
    <property type="term" value="F:ATP binding"/>
    <property type="evidence" value="ECO:0007669"/>
    <property type="project" value="UniProtKB-KW"/>
</dbReference>
<dbReference type="AlphaFoldDB" id="A0AAE3FHY4"/>
<organism evidence="6 7">
    <name type="scientific">Candidatus Colimorpha enterica</name>
    <dbReference type="NCBI Taxonomy" id="3083063"/>
    <lineage>
        <taxon>Bacteria</taxon>
        <taxon>Pseudomonadati</taxon>
        <taxon>Bacteroidota</taxon>
        <taxon>Bacteroidia</taxon>
        <taxon>Bacteroidales</taxon>
        <taxon>Candidatus Colimorpha</taxon>
    </lineage>
</organism>
<comment type="similarity">
    <text evidence="1">Belongs to the ABC transporter superfamily.</text>
</comment>